<dbReference type="NCBIfam" id="NF005720">
    <property type="entry name" value="PRK07538.1"/>
    <property type="match status" value="1"/>
</dbReference>
<feature type="domain" description="FAD-binding" evidence="3">
    <location>
        <begin position="3"/>
        <end position="172"/>
    </location>
</feature>
<keyword evidence="5" id="KW-1185">Reference proteome</keyword>
<evidence type="ECO:0000259" key="3">
    <source>
        <dbReference type="Pfam" id="PF01494"/>
    </source>
</evidence>
<organism evidence="4 5">
    <name type="scientific">Polaromonas aquatica</name>
    <dbReference type="NCBI Taxonomy" id="332657"/>
    <lineage>
        <taxon>Bacteria</taxon>
        <taxon>Pseudomonadati</taxon>
        <taxon>Pseudomonadota</taxon>
        <taxon>Betaproteobacteria</taxon>
        <taxon>Burkholderiales</taxon>
        <taxon>Comamonadaceae</taxon>
        <taxon>Polaromonas</taxon>
    </lineage>
</organism>
<proteinExistence type="predicted"/>
<feature type="domain" description="FAD-binding" evidence="3">
    <location>
        <begin position="290"/>
        <end position="355"/>
    </location>
</feature>
<sequence length="415" mass="45694">MNIAVIGGGIAGLGFALALKRKGLACDVYESVPEVRELGVGITLLPHAMRELAALGVQDKLEAVAIENLESVFFNRYGQFIYSEPRGRHAGYPLPELGIHRGKLHRILFEEALAQLGPQHIHTGYRCVGVEQDESGATVHFVDTTTGAQRPAVRADIVVACDGINSAIRKHFYPDEKMAFAGINTWRGVTRHKPILTGKSYMRVGTIDTGKMVIYPIVDNIDADGNQLINWMAEIQGEADAMNDWNQSGSARDFADIFKDWRFPWLDVPALIANADQILEYPMVDKDPVPQWTFGRVTFMGDAAHPMYPRGSNGSAQALIDGRTLAEQLAQNSDPVVALQSYEKLRLAPTAKIVETNRTVPPDFIIMKANELSGGKPFNHIDELISQDELRKISENYARIAGFSREALTGTARPA</sequence>
<dbReference type="InterPro" id="IPR050493">
    <property type="entry name" value="FAD-dep_Monooxygenase_BioMet"/>
</dbReference>
<dbReference type="Gene3D" id="3.50.50.60">
    <property type="entry name" value="FAD/NAD(P)-binding domain"/>
    <property type="match status" value="1"/>
</dbReference>
<keyword evidence="2" id="KW-0503">Monooxygenase</keyword>
<dbReference type="Proteomes" id="UP001596270">
    <property type="component" value="Unassembled WGS sequence"/>
</dbReference>
<dbReference type="InterPro" id="IPR002938">
    <property type="entry name" value="FAD-bd"/>
</dbReference>
<protein>
    <submittedName>
        <fullName evidence="4">Flavin-dependent oxidoreductase</fullName>
    </submittedName>
</protein>
<dbReference type="PANTHER" id="PTHR13789:SF268">
    <property type="entry name" value="5-METHYLPHENAZINE-1-CARBOXYLATE 1-MONOOXYGENASE"/>
    <property type="match status" value="1"/>
</dbReference>
<accession>A0ABW1U240</accession>
<evidence type="ECO:0000313" key="4">
    <source>
        <dbReference type="EMBL" id="MFC6283058.1"/>
    </source>
</evidence>
<gene>
    <name evidence="4" type="ORF">ACFQND_17685</name>
</gene>
<dbReference type="Gene3D" id="3.30.9.30">
    <property type="match status" value="1"/>
</dbReference>
<comment type="caution">
    <text evidence="4">The sequence shown here is derived from an EMBL/GenBank/DDBJ whole genome shotgun (WGS) entry which is preliminary data.</text>
</comment>
<dbReference type="SUPFAM" id="SSF54373">
    <property type="entry name" value="FAD-linked reductases, C-terminal domain"/>
    <property type="match status" value="1"/>
</dbReference>
<evidence type="ECO:0000313" key="5">
    <source>
        <dbReference type="Proteomes" id="UP001596270"/>
    </source>
</evidence>
<dbReference type="RefSeq" id="WP_371436475.1">
    <property type="nucleotide sequence ID" value="NZ_JBHSRS010000081.1"/>
</dbReference>
<dbReference type="EMBL" id="JBHSRS010000081">
    <property type="protein sequence ID" value="MFC6283058.1"/>
    <property type="molecule type" value="Genomic_DNA"/>
</dbReference>
<dbReference type="InterPro" id="IPR036188">
    <property type="entry name" value="FAD/NAD-bd_sf"/>
</dbReference>
<dbReference type="PRINTS" id="PR00420">
    <property type="entry name" value="RNGMNOXGNASE"/>
</dbReference>
<name>A0ABW1U240_9BURK</name>
<reference evidence="5" key="1">
    <citation type="journal article" date="2019" name="Int. J. Syst. Evol. Microbiol.">
        <title>The Global Catalogue of Microorganisms (GCM) 10K type strain sequencing project: providing services to taxonomists for standard genome sequencing and annotation.</title>
        <authorList>
            <consortium name="The Broad Institute Genomics Platform"/>
            <consortium name="The Broad Institute Genome Sequencing Center for Infectious Disease"/>
            <person name="Wu L."/>
            <person name="Ma J."/>
        </authorList>
    </citation>
    <scope>NUCLEOTIDE SEQUENCE [LARGE SCALE GENOMIC DNA]</scope>
    <source>
        <strain evidence="5">CCUG 39402</strain>
    </source>
</reference>
<keyword evidence="1" id="KW-0560">Oxidoreductase</keyword>
<dbReference type="Pfam" id="PF01494">
    <property type="entry name" value="FAD_binding_3"/>
    <property type="match status" value="2"/>
</dbReference>
<evidence type="ECO:0000256" key="2">
    <source>
        <dbReference type="ARBA" id="ARBA00023033"/>
    </source>
</evidence>
<dbReference type="SUPFAM" id="SSF51905">
    <property type="entry name" value="FAD/NAD(P)-binding domain"/>
    <property type="match status" value="1"/>
</dbReference>
<dbReference type="PANTHER" id="PTHR13789">
    <property type="entry name" value="MONOOXYGENASE"/>
    <property type="match status" value="1"/>
</dbReference>
<evidence type="ECO:0000256" key="1">
    <source>
        <dbReference type="ARBA" id="ARBA00023002"/>
    </source>
</evidence>